<sequence length="79" mass="9433">MAGFNQNKKQKSLKEVRLDIAILRSHIFEGLSQEEIMVAEEWDEREYDGIFKKLYDQETAKIENRPMVEVYVDYIYNQG</sequence>
<accession>A0A0F9KZ16</accession>
<reference evidence="1" key="1">
    <citation type="journal article" date="2015" name="Nature">
        <title>Complex archaea that bridge the gap between prokaryotes and eukaryotes.</title>
        <authorList>
            <person name="Spang A."/>
            <person name="Saw J.H."/>
            <person name="Jorgensen S.L."/>
            <person name="Zaremba-Niedzwiedzka K."/>
            <person name="Martijn J."/>
            <person name="Lind A.E."/>
            <person name="van Eijk R."/>
            <person name="Schleper C."/>
            <person name="Guy L."/>
            <person name="Ettema T.J."/>
        </authorList>
    </citation>
    <scope>NUCLEOTIDE SEQUENCE</scope>
</reference>
<evidence type="ECO:0000313" key="1">
    <source>
        <dbReference type="EMBL" id="KKM20775.1"/>
    </source>
</evidence>
<comment type="caution">
    <text evidence="1">The sequence shown here is derived from an EMBL/GenBank/DDBJ whole genome shotgun (WGS) entry which is preliminary data.</text>
</comment>
<dbReference type="EMBL" id="LAZR01013699">
    <property type="protein sequence ID" value="KKM20775.1"/>
    <property type="molecule type" value="Genomic_DNA"/>
</dbReference>
<organism evidence="1">
    <name type="scientific">marine sediment metagenome</name>
    <dbReference type="NCBI Taxonomy" id="412755"/>
    <lineage>
        <taxon>unclassified sequences</taxon>
        <taxon>metagenomes</taxon>
        <taxon>ecological metagenomes</taxon>
    </lineage>
</organism>
<name>A0A0F9KZ16_9ZZZZ</name>
<gene>
    <name evidence="1" type="ORF">LCGC14_1642130</name>
</gene>
<dbReference type="AlphaFoldDB" id="A0A0F9KZ16"/>
<feature type="non-terminal residue" evidence="1">
    <location>
        <position position="79"/>
    </location>
</feature>
<proteinExistence type="predicted"/>
<protein>
    <submittedName>
        <fullName evidence="1">Uncharacterized protein</fullName>
    </submittedName>
</protein>